<keyword evidence="5" id="KW-0131">Cell cycle</keyword>
<keyword evidence="3" id="KW-0677">Repeat</keyword>
<dbReference type="FunFam" id="1.25.10.10:FF:000400">
    <property type="entry name" value="20S cyclosome subunit (APC1/BimE), putative"/>
    <property type="match status" value="1"/>
</dbReference>
<evidence type="ECO:0000256" key="3">
    <source>
        <dbReference type="ARBA" id="ARBA00022737"/>
    </source>
</evidence>
<dbReference type="GO" id="GO:0007091">
    <property type="term" value="P:metaphase/anaphase transition of mitotic cell cycle"/>
    <property type="evidence" value="ECO:0007669"/>
    <property type="project" value="TreeGrafter"/>
</dbReference>
<gene>
    <name evidence="7" type="ORF">GP486_001080</name>
</gene>
<dbReference type="AlphaFoldDB" id="A0A9P8LHJ0"/>
<dbReference type="GO" id="GO:0070979">
    <property type="term" value="P:protein K11-linked ubiquitination"/>
    <property type="evidence" value="ECO:0007669"/>
    <property type="project" value="TreeGrafter"/>
</dbReference>
<accession>A0A9P8LHJ0</accession>
<dbReference type="Proteomes" id="UP000750711">
    <property type="component" value="Unassembled WGS sequence"/>
</dbReference>
<dbReference type="EMBL" id="JAGHQM010000085">
    <property type="protein sequence ID" value="KAH0565526.1"/>
    <property type="molecule type" value="Genomic_DNA"/>
</dbReference>
<dbReference type="InterPro" id="IPR011989">
    <property type="entry name" value="ARM-like"/>
</dbReference>
<dbReference type="PANTHER" id="PTHR12827">
    <property type="entry name" value="MEIOTIC CHECKPOINT REGULATOR TSG24 FAMILY MEMBER"/>
    <property type="match status" value="1"/>
</dbReference>
<comment type="similarity">
    <text evidence="1">Belongs to the APC1 family.</text>
</comment>
<dbReference type="PANTHER" id="PTHR12827:SF3">
    <property type="entry name" value="ANAPHASE-PROMOTING COMPLEX SUBUNIT 1"/>
    <property type="match status" value="1"/>
</dbReference>
<dbReference type="FunFam" id="1.25.10.10:FF:000217">
    <property type="entry name" value="20S cyclosome subunit (APC1/BimE)"/>
    <property type="match status" value="1"/>
</dbReference>
<dbReference type="Pfam" id="PF21282">
    <property type="entry name" value="APC1_3rd"/>
    <property type="match status" value="1"/>
</dbReference>
<reference evidence="7" key="1">
    <citation type="submission" date="2021-03" db="EMBL/GenBank/DDBJ databases">
        <title>Comparative genomics and phylogenomic investigation of the class Geoglossomycetes provide insights into ecological specialization and systematics.</title>
        <authorList>
            <person name="Melie T."/>
            <person name="Pirro S."/>
            <person name="Miller A.N."/>
            <person name="Quandt A."/>
        </authorList>
    </citation>
    <scope>NUCLEOTIDE SEQUENCE</scope>
    <source>
        <strain evidence="7">CAQ_001_2017</strain>
    </source>
</reference>
<dbReference type="InterPro" id="IPR024990">
    <property type="entry name" value="Apc1"/>
</dbReference>
<name>A0A9P8LHJ0_9PEZI</name>
<evidence type="ECO:0000313" key="7">
    <source>
        <dbReference type="EMBL" id="KAH0565526.1"/>
    </source>
</evidence>
<evidence type="ECO:0000313" key="8">
    <source>
        <dbReference type="Proteomes" id="UP000750711"/>
    </source>
</evidence>
<dbReference type="InterPro" id="IPR048971">
    <property type="entry name" value="Apc1_3rd"/>
</dbReference>
<evidence type="ECO:0000259" key="6">
    <source>
        <dbReference type="Pfam" id="PF21282"/>
    </source>
</evidence>
<keyword evidence="2" id="KW-0132">Cell division</keyword>
<dbReference type="GO" id="GO:0031145">
    <property type="term" value="P:anaphase-promoting complex-dependent catabolic process"/>
    <property type="evidence" value="ECO:0007669"/>
    <property type="project" value="TreeGrafter"/>
</dbReference>
<sequence length="966" mass="107416">MTWLDTPAQPFKPPSIYDWLWNCLSGHQQSPFMTLEDIVSHITHPREPLDSSPSPKSGKEWWAEFTPRTVILTKLFSYMSSAQRSPIEIVRAMVKCDIDAQMLDTLPEGVAVPFREAIVRCQESLPAISDRRILKLLGREDLKELFSWNESKREFSRLQMAATHRALRDIHSICNSTFDTESFGSFDGSAEIDRQAVTKLIFRDDQRFNEASRLLQTSKPTTARCFPEPDWSESDLLDAQKDLAQRVAYRTLAAPAGKGLIYFSARVPLITEKFPIGGFILSCVMKPSNNTISADKVAFTEEKVGWAFFHAGVASGLTISREAKSIDTSWIVFNRPTELNNRHAGFLLALGLNGHLKSIAKWVAFKYLTPKHTMSSIGFLLGLAASYLGTMDALVTRLLSVHVIRMLPPGAAELNLSPLAQTAGIMGIGLLYCNTQHRRMSEIMLSEIEFIDGEDSSAPTDTLRDEGYRLAAGFALGFINLGKGKDLKGLHDMHLVERLLSIAVGSKKVNIVHILDKSTAAATVAVTLVFMKSQDEALARKIDVPDTIHQFDYVRPDIFLLRTLARHLIMWNDIRGTFPWIKQGLPKAYRHKALLNDTPSLSTEDLPFFNILAGLCLSIGLRFAGSGSTEVRGVLVWYLDKFMRLCRLPALNYDQRLARSTVRNCQDVLALAAATVMAGSGDLHVFRRLRSLHGRTDADTTYGSHLAAHTAIGVLFLAGGTHTFGTSDLAVASLLLSFYPLSPNHVQDNKSHLQAFRHFWVLATEARCLVPRDVETHRPCSLPISVSLRDGGILKRVAPCLLPELNEVSSVSTLSPVHWPVVLDFTNKEHATIFEKSQIILVRRRAAHDSMSSVFQATLQALDDTETSQSSLEWLLQLRPFMGLDQSERALVLPPDAVLPVHASMESTMADLRLLLEKSSLSGDNADRLRNVKLLFAFVDQLEGGGSQYLTKEIVDGLRAAVWMAF</sequence>
<evidence type="ECO:0000256" key="5">
    <source>
        <dbReference type="ARBA" id="ARBA00023306"/>
    </source>
</evidence>
<dbReference type="GO" id="GO:0005680">
    <property type="term" value="C:anaphase-promoting complex"/>
    <property type="evidence" value="ECO:0007669"/>
    <property type="project" value="InterPro"/>
</dbReference>
<keyword evidence="8" id="KW-1185">Reference proteome</keyword>
<dbReference type="GO" id="GO:0051301">
    <property type="term" value="P:cell division"/>
    <property type="evidence" value="ECO:0007669"/>
    <property type="project" value="UniProtKB-KW"/>
</dbReference>
<evidence type="ECO:0000256" key="4">
    <source>
        <dbReference type="ARBA" id="ARBA00022776"/>
    </source>
</evidence>
<dbReference type="Gene3D" id="1.25.10.10">
    <property type="entry name" value="Leucine-rich Repeat Variant"/>
    <property type="match status" value="2"/>
</dbReference>
<proteinExistence type="inferred from homology"/>
<feature type="domain" description="Anaphase-promoting complex subunit 1 beta-sandwich" evidence="6">
    <location>
        <begin position="767"/>
        <end position="845"/>
    </location>
</feature>
<evidence type="ECO:0000256" key="2">
    <source>
        <dbReference type="ARBA" id="ARBA00022618"/>
    </source>
</evidence>
<protein>
    <recommendedName>
        <fullName evidence="6">Anaphase-promoting complex subunit 1 beta-sandwich domain-containing protein</fullName>
    </recommendedName>
</protein>
<evidence type="ECO:0000256" key="1">
    <source>
        <dbReference type="ARBA" id="ARBA00010547"/>
    </source>
</evidence>
<keyword evidence="4" id="KW-0498">Mitosis</keyword>
<dbReference type="GO" id="GO:0060090">
    <property type="term" value="F:molecular adaptor activity"/>
    <property type="evidence" value="ECO:0007669"/>
    <property type="project" value="TreeGrafter"/>
</dbReference>
<comment type="caution">
    <text evidence="7">The sequence shown here is derived from an EMBL/GenBank/DDBJ whole genome shotgun (WGS) entry which is preliminary data.</text>
</comment>
<organism evidence="7 8">
    <name type="scientific">Trichoglossum hirsutum</name>
    <dbReference type="NCBI Taxonomy" id="265104"/>
    <lineage>
        <taxon>Eukaryota</taxon>
        <taxon>Fungi</taxon>
        <taxon>Dikarya</taxon>
        <taxon>Ascomycota</taxon>
        <taxon>Pezizomycotina</taxon>
        <taxon>Geoglossomycetes</taxon>
        <taxon>Geoglossales</taxon>
        <taxon>Geoglossaceae</taxon>
        <taxon>Trichoglossum</taxon>
    </lineage>
</organism>